<evidence type="ECO:0000256" key="2">
    <source>
        <dbReference type="ARBA" id="ARBA00022603"/>
    </source>
</evidence>
<name>A0ABR3GJ83_9PEZI</name>
<dbReference type="PROSITE" id="PS51626">
    <property type="entry name" value="SAM_MT_TRM1"/>
    <property type="match status" value="1"/>
</dbReference>
<reference evidence="11 12" key="1">
    <citation type="submission" date="2024-02" db="EMBL/GenBank/DDBJ databases">
        <title>Discinaceae phylogenomics.</title>
        <authorList>
            <person name="Dirks A.C."/>
            <person name="James T.Y."/>
        </authorList>
    </citation>
    <scope>NUCLEOTIDE SEQUENCE [LARGE SCALE GENOMIC DNA]</scope>
    <source>
        <strain evidence="11 12">ACD0624</strain>
    </source>
</reference>
<evidence type="ECO:0000256" key="8">
    <source>
        <dbReference type="ARBA" id="ARBA00051897"/>
    </source>
</evidence>
<dbReference type="PANTHER" id="PTHR10631:SF3">
    <property type="entry name" value="TRNA (GUANINE(26)-N(2))-DIMETHYLTRANSFERASE"/>
    <property type="match status" value="1"/>
</dbReference>
<dbReference type="Proteomes" id="UP001447188">
    <property type="component" value="Unassembled WGS sequence"/>
</dbReference>
<organism evidence="11 12">
    <name type="scientific">Discina gigas</name>
    <dbReference type="NCBI Taxonomy" id="1032678"/>
    <lineage>
        <taxon>Eukaryota</taxon>
        <taxon>Fungi</taxon>
        <taxon>Dikarya</taxon>
        <taxon>Ascomycota</taxon>
        <taxon>Pezizomycotina</taxon>
        <taxon>Pezizomycetes</taxon>
        <taxon>Pezizales</taxon>
        <taxon>Discinaceae</taxon>
        <taxon>Discina</taxon>
    </lineage>
</organism>
<dbReference type="GO" id="GO:0032259">
    <property type="term" value="P:methylation"/>
    <property type="evidence" value="ECO:0007669"/>
    <property type="project" value="UniProtKB-KW"/>
</dbReference>
<keyword evidence="4 9" id="KW-0949">S-adenosyl-L-methionine</keyword>
<dbReference type="Gene3D" id="3.30.56.70">
    <property type="entry name" value="N2,N2-dimethylguanosine tRNA methyltransferase, C-terminal domain"/>
    <property type="match status" value="1"/>
</dbReference>
<feature type="region of interest" description="Disordered" evidence="10">
    <location>
        <begin position="1"/>
        <end position="26"/>
    </location>
</feature>
<dbReference type="GO" id="GO:0047148">
    <property type="term" value="F:methylamine-glutamate N-methyltransferase activity"/>
    <property type="evidence" value="ECO:0007669"/>
    <property type="project" value="UniProtKB-EC"/>
</dbReference>
<feature type="region of interest" description="Disordered" evidence="10">
    <location>
        <begin position="98"/>
        <end position="178"/>
    </location>
</feature>
<feature type="region of interest" description="Disordered" evidence="10">
    <location>
        <begin position="660"/>
        <end position="707"/>
    </location>
</feature>
<keyword evidence="5 9" id="KW-0819">tRNA processing</keyword>
<sequence>MGKRNRTTTQDSVPAHPAPQNSKEIELEGGKKYTAVTEGLATVLFPKVTIKNDKSGKEVEVEGHVFYNPIQQFNRDMSVLAIKAFAEIFLEEKRAKKEGRLRRNKKKGNDNSNVKLEEEVETVKHEDKAKGGGNDNGDAELAEGEKTGQEDQPGPRPTLAVRTEDPMDIDNSAPTRVNTPPKFTILDALSATGLRALRYALEIPSATSITANDLDPSATTSITQNIDYNKSHSSTANPETLSPDAAMSKVHVSLANASHHMYATLSPVNPDPSVPIHLRGFVKKYEVIDLDPFGTAAPFFDAAVQAVSDGGLLCITCTDAGVWASTGYSEKAFALYGGITAKGEWSHEAGIRIILNAVAMSAARYGSWMEPLLSLSIDFYARVFVRIRRGPDMVKRMASTTMIVYNCDEGCGSWVLQKLGKIKEEKAKSGNGTFHKFGLSRAPTTGTNCKECGFPMHLAGPMWAGPLHSSEFITHLLSTLPPVVNATYATIPRITGMLQTALQESAVDSPFFFATTKLAKTLHCEAPPLAAFRGALKGLGYNVSRSHCKPTSIKTNAPWSVIWEVMRRWVKKKPIKEGGIGVKQAGYEILRIGRTEEAKDKGIELELTKEEEALAKLEVDFDEVLGMDVDKVSGIIRYQVNPTANWGPMARKKEGVLIKGEQPSAGVKEEMEGVPVGVKEEETGAGKNKRDGEEPKDVEEPVEKKVK</sequence>
<feature type="compositionally biased region" description="Basic and acidic residues" evidence="10">
    <location>
        <begin position="678"/>
        <end position="707"/>
    </location>
</feature>
<dbReference type="InterPro" id="IPR042296">
    <property type="entry name" value="tRNA_met_Trm1_C"/>
</dbReference>
<evidence type="ECO:0000256" key="1">
    <source>
        <dbReference type="ARBA" id="ARBA00022555"/>
    </source>
</evidence>
<dbReference type="NCBIfam" id="TIGR00308">
    <property type="entry name" value="TRM1"/>
    <property type="match status" value="1"/>
</dbReference>
<evidence type="ECO:0000313" key="12">
    <source>
        <dbReference type="Proteomes" id="UP001447188"/>
    </source>
</evidence>
<keyword evidence="1 9" id="KW-0820">tRNA-binding</keyword>
<keyword evidence="3 9" id="KW-0808">Transferase</keyword>
<dbReference type="EMBL" id="JBBBZM010000058">
    <property type="protein sequence ID" value="KAL0636004.1"/>
    <property type="molecule type" value="Genomic_DNA"/>
</dbReference>
<evidence type="ECO:0000256" key="6">
    <source>
        <dbReference type="ARBA" id="ARBA00022884"/>
    </source>
</evidence>
<accession>A0ABR3GJ83</accession>
<evidence type="ECO:0000256" key="4">
    <source>
        <dbReference type="ARBA" id="ARBA00022691"/>
    </source>
</evidence>
<evidence type="ECO:0000313" key="11">
    <source>
        <dbReference type="EMBL" id="KAL0636004.1"/>
    </source>
</evidence>
<evidence type="ECO:0000256" key="3">
    <source>
        <dbReference type="ARBA" id="ARBA00022679"/>
    </source>
</evidence>
<gene>
    <name evidence="11" type="primary">TRM1</name>
    <name evidence="11" type="ORF">Q9L58_005033</name>
</gene>
<comment type="catalytic activity">
    <reaction evidence="8">
        <text>guanosine(26) in tRNA + 2 S-adenosyl-L-methionine = N(2)-dimethylguanosine(26) in tRNA + 2 S-adenosyl-L-homocysteine + 2 H(+)</text>
        <dbReference type="Rhea" id="RHEA:43140"/>
        <dbReference type="Rhea" id="RHEA-COMP:10359"/>
        <dbReference type="Rhea" id="RHEA-COMP:10360"/>
        <dbReference type="ChEBI" id="CHEBI:15378"/>
        <dbReference type="ChEBI" id="CHEBI:57856"/>
        <dbReference type="ChEBI" id="CHEBI:59789"/>
        <dbReference type="ChEBI" id="CHEBI:74269"/>
        <dbReference type="ChEBI" id="CHEBI:74513"/>
        <dbReference type="EC" id="2.1.1.216"/>
    </reaction>
</comment>
<comment type="similarity">
    <text evidence="9">Belongs to the class I-like SAM-binding methyltransferase superfamily. Trm1 family.</text>
</comment>
<dbReference type="Gene3D" id="3.40.50.150">
    <property type="entry name" value="Vaccinia Virus protein VP39"/>
    <property type="match status" value="1"/>
</dbReference>
<dbReference type="PANTHER" id="PTHR10631">
    <property type="entry name" value="N 2 ,N 2 -DIMETHYLGUANOSINE TRNA METHYLTRANSFERASE"/>
    <property type="match status" value="1"/>
</dbReference>
<dbReference type="Pfam" id="PF02005">
    <property type="entry name" value="TRM"/>
    <property type="match status" value="1"/>
</dbReference>
<dbReference type="SUPFAM" id="SSF53335">
    <property type="entry name" value="S-adenosyl-L-methionine-dependent methyltransferases"/>
    <property type="match status" value="1"/>
</dbReference>
<dbReference type="InterPro" id="IPR002905">
    <property type="entry name" value="Trm1"/>
</dbReference>
<evidence type="ECO:0000256" key="9">
    <source>
        <dbReference type="PROSITE-ProRule" id="PRU00958"/>
    </source>
</evidence>
<evidence type="ECO:0000256" key="5">
    <source>
        <dbReference type="ARBA" id="ARBA00022694"/>
    </source>
</evidence>
<feature type="compositionally biased region" description="Basic and acidic residues" evidence="10">
    <location>
        <begin position="115"/>
        <end position="130"/>
    </location>
</feature>
<keyword evidence="2 9" id="KW-0489">Methyltransferase</keyword>
<comment type="caution">
    <text evidence="11">The sequence shown here is derived from an EMBL/GenBank/DDBJ whole genome shotgun (WGS) entry which is preliminary data.</text>
</comment>
<proteinExistence type="inferred from homology"/>
<keyword evidence="6 9" id="KW-0694">RNA-binding</keyword>
<dbReference type="InterPro" id="IPR029063">
    <property type="entry name" value="SAM-dependent_MTases_sf"/>
</dbReference>
<protein>
    <recommendedName>
        <fullName evidence="7">tRNA (guanine(26)-N(2))-dimethyltransferase</fullName>
        <ecNumber evidence="7">2.1.1.216</ecNumber>
    </recommendedName>
</protein>
<keyword evidence="12" id="KW-1185">Reference proteome</keyword>
<dbReference type="EC" id="2.1.1.216" evidence="7"/>
<evidence type="ECO:0000256" key="10">
    <source>
        <dbReference type="SAM" id="MobiDB-lite"/>
    </source>
</evidence>
<evidence type="ECO:0000256" key="7">
    <source>
        <dbReference type="ARBA" id="ARBA00039099"/>
    </source>
</evidence>